<keyword evidence="3" id="KW-1003">Cell membrane</keyword>
<feature type="transmembrane region" description="Helical" evidence="7">
    <location>
        <begin position="265"/>
        <end position="285"/>
    </location>
</feature>
<keyword evidence="4 7" id="KW-0812">Transmembrane</keyword>
<feature type="transmembrane region" description="Helical" evidence="7">
    <location>
        <begin position="146"/>
        <end position="172"/>
    </location>
</feature>
<dbReference type="InterPro" id="IPR036259">
    <property type="entry name" value="MFS_trans_sf"/>
</dbReference>
<gene>
    <name evidence="9" type="ORF">BJ963_002874</name>
</gene>
<dbReference type="Proteomes" id="UP000589620">
    <property type="component" value="Unassembled WGS sequence"/>
</dbReference>
<protein>
    <submittedName>
        <fullName evidence="9">MFS family permease</fullName>
    </submittedName>
</protein>
<feature type="transmembrane region" description="Helical" evidence="7">
    <location>
        <begin position="184"/>
        <end position="204"/>
    </location>
</feature>
<accession>A0A852T3A9</accession>
<dbReference type="PROSITE" id="PS50850">
    <property type="entry name" value="MFS"/>
    <property type="match status" value="1"/>
</dbReference>
<sequence length="417" mass="43074">MTGELDLRPARRRPRIRHGAGFWVVAVTFLLVMAYSTVPTPLYPLYQQRDGFPPFVITAIFAAYAVGVIVSLYVAGHVSDWLGRRRVLVIAVLISAVSALMFLMWTEVPGLIAARFVNGVSIGILTATATAHLGELRSVARPQENAVIAASVSGAANLGGLSLGPLIGGIFAEFLPAPLMLPHLVFMVVLIVAALAVLLVPETVEIPEEAPRYRPQRLSVPPGARAPFLVAAFGAFSGFAVLGLFTSLAPTFLVSTFLAPDHLLAGATSFVVFAAAAAGQLLLAPLPVRTQFGIAIGACGAGLLVVAAGAVVPALGVFIVGGAVAGLGVGLLFKGAVMTATSVADPARKGETLALIFLIAYAGLAIPVLLVGAALSFATPTAVLLVFIAIVLVATTLAGAIMRRRAPRVRRAATGQR</sequence>
<evidence type="ECO:0000256" key="3">
    <source>
        <dbReference type="ARBA" id="ARBA00022475"/>
    </source>
</evidence>
<evidence type="ECO:0000256" key="2">
    <source>
        <dbReference type="ARBA" id="ARBA00022448"/>
    </source>
</evidence>
<dbReference type="InterPro" id="IPR050171">
    <property type="entry name" value="MFS_Transporters"/>
</dbReference>
<evidence type="ECO:0000256" key="7">
    <source>
        <dbReference type="SAM" id="Phobius"/>
    </source>
</evidence>
<dbReference type="InterPro" id="IPR011701">
    <property type="entry name" value="MFS"/>
</dbReference>
<keyword evidence="5 7" id="KW-1133">Transmembrane helix</keyword>
<keyword evidence="2" id="KW-0813">Transport</keyword>
<reference evidence="9 10" key="1">
    <citation type="submission" date="2020-07" db="EMBL/GenBank/DDBJ databases">
        <title>Sequencing the genomes of 1000 actinobacteria strains.</title>
        <authorList>
            <person name="Klenk H.-P."/>
        </authorList>
    </citation>
    <scope>NUCLEOTIDE SEQUENCE [LARGE SCALE GENOMIC DNA]</scope>
    <source>
        <strain evidence="9 10">DSM 23871</strain>
    </source>
</reference>
<name>A0A852T3A9_9MICO</name>
<organism evidence="9 10">
    <name type="scientific">Leifsonia soli</name>
    <dbReference type="NCBI Taxonomy" id="582665"/>
    <lineage>
        <taxon>Bacteria</taxon>
        <taxon>Bacillati</taxon>
        <taxon>Actinomycetota</taxon>
        <taxon>Actinomycetes</taxon>
        <taxon>Micrococcales</taxon>
        <taxon>Microbacteriaceae</taxon>
        <taxon>Leifsonia</taxon>
    </lineage>
</organism>
<evidence type="ECO:0000259" key="8">
    <source>
        <dbReference type="PROSITE" id="PS50850"/>
    </source>
</evidence>
<feature type="transmembrane region" description="Helical" evidence="7">
    <location>
        <begin position="318"/>
        <end position="341"/>
    </location>
</feature>
<dbReference type="Pfam" id="PF07690">
    <property type="entry name" value="MFS_1"/>
    <property type="match status" value="1"/>
</dbReference>
<proteinExistence type="predicted"/>
<evidence type="ECO:0000256" key="5">
    <source>
        <dbReference type="ARBA" id="ARBA00022989"/>
    </source>
</evidence>
<dbReference type="PANTHER" id="PTHR23517:SF13">
    <property type="entry name" value="MAJOR FACILITATOR SUPERFAMILY MFS_1"/>
    <property type="match status" value="1"/>
</dbReference>
<dbReference type="EMBL" id="JACCBJ010000001">
    <property type="protein sequence ID" value="NYD75355.1"/>
    <property type="molecule type" value="Genomic_DNA"/>
</dbReference>
<feature type="transmembrane region" description="Helical" evidence="7">
    <location>
        <begin position="381"/>
        <end position="401"/>
    </location>
</feature>
<evidence type="ECO:0000313" key="10">
    <source>
        <dbReference type="Proteomes" id="UP000589620"/>
    </source>
</evidence>
<keyword evidence="6 7" id="KW-0472">Membrane</keyword>
<evidence type="ECO:0000256" key="1">
    <source>
        <dbReference type="ARBA" id="ARBA00004651"/>
    </source>
</evidence>
<dbReference type="GO" id="GO:0022857">
    <property type="term" value="F:transmembrane transporter activity"/>
    <property type="evidence" value="ECO:0007669"/>
    <property type="project" value="InterPro"/>
</dbReference>
<feature type="domain" description="Major facilitator superfamily (MFS) profile" evidence="8">
    <location>
        <begin position="20"/>
        <end position="406"/>
    </location>
</feature>
<feature type="transmembrane region" description="Helical" evidence="7">
    <location>
        <begin position="292"/>
        <end position="312"/>
    </location>
</feature>
<dbReference type="PANTHER" id="PTHR23517">
    <property type="entry name" value="RESISTANCE PROTEIN MDTM, PUTATIVE-RELATED-RELATED"/>
    <property type="match status" value="1"/>
</dbReference>
<feature type="transmembrane region" description="Helical" evidence="7">
    <location>
        <begin position="112"/>
        <end position="134"/>
    </location>
</feature>
<feature type="transmembrane region" description="Helical" evidence="7">
    <location>
        <begin position="55"/>
        <end position="75"/>
    </location>
</feature>
<dbReference type="Gene3D" id="1.20.1250.20">
    <property type="entry name" value="MFS general substrate transporter like domains"/>
    <property type="match status" value="1"/>
</dbReference>
<comment type="subcellular location">
    <subcellularLocation>
        <location evidence="1">Cell membrane</location>
        <topology evidence="1">Multi-pass membrane protein</topology>
    </subcellularLocation>
</comment>
<feature type="transmembrane region" description="Helical" evidence="7">
    <location>
        <begin position="87"/>
        <end position="106"/>
    </location>
</feature>
<keyword evidence="10" id="KW-1185">Reference proteome</keyword>
<dbReference type="GO" id="GO:0005886">
    <property type="term" value="C:plasma membrane"/>
    <property type="evidence" value="ECO:0007669"/>
    <property type="project" value="UniProtKB-SubCell"/>
</dbReference>
<evidence type="ECO:0000256" key="4">
    <source>
        <dbReference type="ARBA" id="ARBA00022692"/>
    </source>
</evidence>
<evidence type="ECO:0000313" key="9">
    <source>
        <dbReference type="EMBL" id="NYD75355.1"/>
    </source>
</evidence>
<dbReference type="RefSeq" id="WP_179457305.1">
    <property type="nucleotide sequence ID" value="NZ_BAAAPX010000001.1"/>
</dbReference>
<dbReference type="AlphaFoldDB" id="A0A852T3A9"/>
<feature type="transmembrane region" description="Helical" evidence="7">
    <location>
        <begin position="353"/>
        <end position="375"/>
    </location>
</feature>
<evidence type="ECO:0000256" key="6">
    <source>
        <dbReference type="ARBA" id="ARBA00023136"/>
    </source>
</evidence>
<feature type="transmembrane region" description="Helical" evidence="7">
    <location>
        <begin position="20"/>
        <end position="43"/>
    </location>
</feature>
<dbReference type="InterPro" id="IPR020846">
    <property type="entry name" value="MFS_dom"/>
</dbReference>
<feature type="transmembrane region" description="Helical" evidence="7">
    <location>
        <begin position="225"/>
        <end position="245"/>
    </location>
</feature>
<comment type="caution">
    <text evidence="9">The sequence shown here is derived from an EMBL/GenBank/DDBJ whole genome shotgun (WGS) entry which is preliminary data.</text>
</comment>
<dbReference type="SUPFAM" id="SSF103473">
    <property type="entry name" value="MFS general substrate transporter"/>
    <property type="match status" value="1"/>
</dbReference>